<feature type="domain" description="Aldehyde oxidase/xanthine dehydrogenase a/b hammerhead" evidence="2">
    <location>
        <begin position="222"/>
        <end position="300"/>
    </location>
</feature>
<dbReference type="PIRSF" id="PIRSF036389">
    <property type="entry name" value="IOR_B"/>
    <property type="match status" value="1"/>
</dbReference>
<comment type="caution">
    <text evidence="3">The sequence shown here is derived from an EMBL/GenBank/DDBJ whole genome shotgun (WGS) entry which is preliminary data.</text>
</comment>
<reference evidence="3 4" key="1">
    <citation type="submission" date="2018-03" db="EMBL/GenBank/DDBJ databases">
        <title>Blue discolouration in mozzarella cheese caused by Pseudomonas fluorescens.</title>
        <authorList>
            <person name="Chiesa F."/>
            <person name="Dalmasso A."/>
            <person name="Lomonaco S."/>
        </authorList>
    </citation>
    <scope>NUCLEOTIDE SEQUENCE [LARGE SCALE GENOMIC DNA]</scope>
    <source>
        <strain evidence="3 4">11293</strain>
    </source>
</reference>
<dbReference type="InterPro" id="IPR046867">
    <property type="entry name" value="AldOxase/xan_DH_MoCoBD2"/>
</dbReference>
<dbReference type="PANTHER" id="PTHR47495:SF2">
    <property type="entry name" value="ALDEHYDE DEHYDROGENASE"/>
    <property type="match status" value="1"/>
</dbReference>
<dbReference type="InterPro" id="IPR019546">
    <property type="entry name" value="TAT_signal_bac_arc"/>
</dbReference>
<dbReference type="KEGG" id="pfn:HZ99_13865"/>
<dbReference type="InterPro" id="IPR012368">
    <property type="entry name" value="OxRdtase_Mopterin-bd_su_IorB"/>
</dbReference>
<dbReference type="PANTHER" id="PTHR47495">
    <property type="entry name" value="ALDEHYDE DEHYDROGENASE"/>
    <property type="match status" value="1"/>
</dbReference>
<dbReference type="InterPro" id="IPR008274">
    <property type="entry name" value="AldOxase/xan_DH_MoCoBD1"/>
</dbReference>
<dbReference type="Pfam" id="PF02738">
    <property type="entry name" value="MoCoBD_1"/>
    <property type="match status" value="1"/>
</dbReference>
<dbReference type="NCBIfam" id="TIGR01409">
    <property type="entry name" value="TAT_signal_seq"/>
    <property type="match status" value="1"/>
</dbReference>
<dbReference type="AlphaFoldDB" id="A0A075PBL5"/>
<dbReference type="RefSeq" id="WP_010562383.1">
    <property type="nucleotide sequence ID" value="NZ_CP008896.1"/>
</dbReference>
<dbReference type="Gene3D" id="3.90.1170.50">
    <property type="entry name" value="Aldehyde oxidase/xanthine dehydrogenase, a/b hammerhead"/>
    <property type="match status" value="1"/>
</dbReference>
<accession>A0A075PBL5</accession>
<protein>
    <submittedName>
        <fullName evidence="3">Xanthine dehydrogenase family protein molybdopterin-binding subunit</fullName>
    </submittedName>
</protein>
<gene>
    <name evidence="3" type="ORF">C7A10_23565</name>
</gene>
<dbReference type="Proteomes" id="UP000239731">
    <property type="component" value="Unassembled WGS sequence"/>
</dbReference>
<dbReference type="GO" id="GO:0016491">
    <property type="term" value="F:oxidoreductase activity"/>
    <property type="evidence" value="ECO:0007669"/>
    <property type="project" value="InterPro"/>
</dbReference>
<dbReference type="InterPro" id="IPR037165">
    <property type="entry name" value="AldOxase/xan_DH_Mopterin-bd_sf"/>
</dbReference>
<name>A0A075PBL5_PSEFL</name>
<evidence type="ECO:0000313" key="3">
    <source>
        <dbReference type="EMBL" id="PRW87352.1"/>
    </source>
</evidence>
<sequence>MKKTIEMNVDMSRRRLLQGSGIAVGGLVLSTWLPPLVSKSAASEAAALGRLGDRSAEGFGAFVRVGPDGVVTVISPKIEMGQGAQTGIAMMVAEELEVDLDKVVIQEAPPNSALYTDTLLQFQATGGSTSTRYTWEPLRRAGATARILLIQAAALQWRVAPSLCHAQNGQVFGPKGLQADYGDLVEAAATLPLPDAVPLKTPEQFKLLGTPAQRLDTPAKVNGKARFTIDLQIPGMLVASSITCPVYGGRLRSVDETEARRVLGVRDIVRLDNAVAVTASNFWACQQAIKALKIEWELGSNATIGSKQLDQELLAASSRDGVVAKRTGDIEQAKQGSSSQFEAVYEQALLSHSPLEPMSCVAHVRKDACELWVGTQVPVFAQQTAAQVTGLPLEKIQVHNQLIGGAFGRRLEFDFITQAVAIARQVDYPIKLVWSREEDMTHDLYRPLYADRMQAALDKQGRPLGWEHRIAGASILARYAGSLPPSGVDADAVEVAVEPIYRLPHLQVRYIRQEPSVVPVSWWRGVGPLRGTYALECFIDELAHNAKADPVVYRLELLADQPRAQAVLRLLAEKSDWYQSLPAGQGRGVAVSSVFGSYVATLVELEMQGEFGLRIKRLISVVDCGFATNPTSVLAQVEGGTLFGLSASLFNEILIENGQVQQTNFHNYRQLRISEAPAVEVHLLPSLEAPGGVGEAGTALIGPALVNALYAASGTRIRRLPLSRAGYYPV</sequence>
<dbReference type="SUPFAM" id="SSF56003">
    <property type="entry name" value="Molybdenum cofactor-binding domain"/>
    <property type="match status" value="2"/>
</dbReference>
<proteinExistence type="predicted"/>
<organism evidence="3 4">
    <name type="scientific">Pseudomonas fluorescens</name>
    <dbReference type="NCBI Taxonomy" id="294"/>
    <lineage>
        <taxon>Bacteria</taxon>
        <taxon>Pseudomonadati</taxon>
        <taxon>Pseudomonadota</taxon>
        <taxon>Gammaproteobacteria</taxon>
        <taxon>Pseudomonadales</taxon>
        <taxon>Pseudomonadaceae</taxon>
        <taxon>Pseudomonas</taxon>
    </lineage>
</organism>
<dbReference type="SMART" id="SM01008">
    <property type="entry name" value="Ald_Xan_dh_C"/>
    <property type="match status" value="1"/>
</dbReference>
<dbReference type="EMBL" id="PVUH01000018">
    <property type="protein sequence ID" value="PRW87352.1"/>
    <property type="molecule type" value="Genomic_DNA"/>
</dbReference>
<dbReference type="PROSITE" id="PS51318">
    <property type="entry name" value="TAT"/>
    <property type="match status" value="1"/>
</dbReference>
<dbReference type="InterPro" id="IPR052516">
    <property type="entry name" value="N-heterocyclic_Hydroxylase"/>
</dbReference>
<keyword evidence="1" id="KW-0732">Signal</keyword>
<dbReference type="Gene3D" id="3.30.365.10">
    <property type="entry name" value="Aldehyde oxidase/xanthine dehydrogenase, molybdopterin binding domain"/>
    <property type="match status" value="4"/>
</dbReference>
<dbReference type="GeneID" id="45735635"/>
<dbReference type="Pfam" id="PF20256">
    <property type="entry name" value="MoCoBD_2"/>
    <property type="match status" value="2"/>
</dbReference>
<evidence type="ECO:0000313" key="4">
    <source>
        <dbReference type="Proteomes" id="UP000239731"/>
    </source>
</evidence>
<evidence type="ECO:0000256" key="1">
    <source>
        <dbReference type="ARBA" id="ARBA00022729"/>
    </source>
</evidence>
<evidence type="ECO:0000259" key="2">
    <source>
        <dbReference type="SMART" id="SM01008"/>
    </source>
</evidence>
<dbReference type="InterPro" id="IPR000674">
    <property type="entry name" value="Ald_Oxase/Xan_DH_a/b"/>
</dbReference>
<dbReference type="InterPro" id="IPR006311">
    <property type="entry name" value="TAT_signal"/>
</dbReference>